<name>A0A7W9BMD1_9RHOB</name>
<accession>A0A7W9BMD1</accession>
<evidence type="ECO:0008006" key="4">
    <source>
        <dbReference type="Google" id="ProtNLM"/>
    </source>
</evidence>
<dbReference type="RefSeq" id="WP_183530201.1">
    <property type="nucleotide sequence ID" value="NZ_JACIJM010000008.1"/>
</dbReference>
<feature type="region of interest" description="Disordered" evidence="1">
    <location>
        <begin position="166"/>
        <end position="192"/>
    </location>
</feature>
<gene>
    <name evidence="2" type="ORF">FHS72_002845</name>
</gene>
<sequence length="213" mass="22561">MLLNNAYDVSLAYGGNAVSLRPSLRAATNLERLHNGFSGLLQRVQAFDLSTIRAIILCAATDKQEAKAFLAGMENAPLATIREVTTAPAFVLITALMTPVSNTQGEAAKAPSGSPVAWHDLFADLYKIATGWLGWTPAQAWDATLTEITGAFDGLLAKLKAIHGAADDDSSGTSTMTAEQRQENADAGLDPDFDRSALTKLKRNIVAAKEASL</sequence>
<evidence type="ECO:0000313" key="3">
    <source>
        <dbReference type="Proteomes" id="UP000535415"/>
    </source>
</evidence>
<comment type="caution">
    <text evidence="2">The sequence shown here is derived from an EMBL/GenBank/DDBJ whole genome shotgun (WGS) entry which is preliminary data.</text>
</comment>
<dbReference type="Proteomes" id="UP000535415">
    <property type="component" value="Unassembled WGS sequence"/>
</dbReference>
<evidence type="ECO:0000256" key="1">
    <source>
        <dbReference type="SAM" id="MobiDB-lite"/>
    </source>
</evidence>
<protein>
    <recommendedName>
        <fullName evidence="4">Phage tail assembly chaperone</fullName>
    </recommendedName>
</protein>
<evidence type="ECO:0000313" key="2">
    <source>
        <dbReference type="EMBL" id="MBB5723208.1"/>
    </source>
</evidence>
<reference evidence="2 3" key="1">
    <citation type="submission" date="2020-08" db="EMBL/GenBank/DDBJ databases">
        <title>Genomic Encyclopedia of Type Strains, Phase IV (KMG-IV): sequencing the most valuable type-strain genomes for metagenomic binning, comparative biology and taxonomic classification.</title>
        <authorList>
            <person name="Goeker M."/>
        </authorList>
    </citation>
    <scope>NUCLEOTIDE SEQUENCE [LARGE SCALE GENOMIC DNA]</scope>
    <source>
        <strain evidence="2 3">DSM 101064</strain>
    </source>
</reference>
<dbReference type="EMBL" id="JACIJM010000008">
    <property type="protein sequence ID" value="MBB5723208.1"/>
    <property type="molecule type" value="Genomic_DNA"/>
</dbReference>
<keyword evidence="3" id="KW-1185">Reference proteome</keyword>
<dbReference type="AlphaFoldDB" id="A0A7W9BMD1"/>
<proteinExistence type="predicted"/>
<organism evidence="2 3">
    <name type="scientific">Yoonia ponticola</name>
    <dbReference type="NCBI Taxonomy" id="1524255"/>
    <lineage>
        <taxon>Bacteria</taxon>
        <taxon>Pseudomonadati</taxon>
        <taxon>Pseudomonadota</taxon>
        <taxon>Alphaproteobacteria</taxon>
        <taxon>Rhodobacterales</taxon>
        <taxon>Paracoccaceae</taxon>
        <taxon>Yoonia</taxon>
    </lineage>
</organism>